<dbReference type="AlphaFoldDB" id="A0AAV4EQK2"/>
<dbReference type="Proteomes" id="UP000762676">
    <property type="component" value="Unassembled WGS sequence"/>
</dbReference>
<proteinExistence type="predicted"/>
<name>A0AAV4EQK2_9GAST</name>
<keyword evidence="1" id="KW-1133">Transmembrane helix</keyword>
<accession>A0AAV4EQK2</accession>
<sequence length="71" mass="7882">MDKPDVDTTTVRKEEYFLIGVVVVVVVVLVVVVVVMVAITGRKQRQDGCVLMLQRACMTSKLHPLNIPKDS</sequence>
<dbReference type="EMBL" id="BMAT01003824">
    <property type="protein sequence ID" value="GFR63079.1"/>
    <property type="molecule type" value="Genomic_DNA"/>
</dbReference>
<evidence type="ECO:0000313" key="3">
    <source>
        <dbReference type="Proteomes" id="UP000762676"/>
    </source>
</evidence>
<feature type="transmembrane region" description="Helical" evidence="1">
    <location>
        <begin position="16"/>
        <end position="39"/>
    </location>
</feature>
<keyword evidence="3" id="KW-1185">Reference proteome</keyword>
<comment type="caution">
    <text evidence="2">The sequence shown here is derived from an EMBL/GenBank/DDBJ whole genome shotgun (WGS) entry which is preliminary data.</text>
</comment>
<reference evidence="2 3" key="1">
    <citation type="journal article" date="2021" name="Elife">
        <title>Chloroplast acquisition without the gene transfer in kleptoplastic sea slugs, Plakobranchus ocellatus.</title>
        <authorList>
            <person name="Maeda T."/>
            <person name="Takahashi S."/>
            <person name="Yoshida T."/>
            <person name="Shimamura S."/>
            <person name="Takaki Y."/>
            <person name="Nagai Y."/>
            <person name="Toyoda A."/>
            <person name="Suzuki Y."/>
            <person name="Arimoto A."/>
            <person name="Ishii H."/>
            <person name="Satoh N."/>
            <person name="Nishiyama T."/>
            <person name="Hasebe M."/>
            <person name="Maruyama T."/>
            <person name="Minagawa J."/>
            <person name="Obokata J."/>
            <person name="Shigenobu S."/>
        </authorList>
    </citation>
    <scope>NUCLEOTIDE SEQUENCE [LARGE SCALE GENOMIC DNA]</scope>
</reference>
<protein>
    <submittedName>
        <fullName evidence="2">Uncharacterized protein</fullName>
    </submittedName>
</protein>
<evidence type="ECO:0000313" key="2">
    <source>
        <dbReference type="EMBL" id="GFR63079.1"/>
    </source>
</evidence>
<keyword evidence="1" id="KW-0472">Membrane</keyword>
<gene>
    <name evidence="2" type="ORF">ElyMa_001887400</name>
</gene>
<evidence type="ECO:0000256" key="1">
    <source>
        <dbReference type="SAM" id="Phobius"/>
    </source>
</evidence>
<organism evidence="2 3">
    <name type="scientific">Elysia marginata</name>
    <dbReference type="NCBI Taxonomy" id="1093978"/>
    <lineage>
        <taxon>Eukaryota</taxon>
        <taxon>Metazoa</taxon>
        <taxon>Spiralia</taxon>
        <taxon>Lophotrochozoa</taxon>
        <taxon>Mollusca</taxon>
        <taxon>Gastropoda</taxon>
        <taxon>Heterobranchia</taxon>
        <taxon>Euthyneura</taxon>
        <taxon>Panpulmonata</taxon>
        <taxon>Sacoglossa</taxon>
        <taxon>Placobranchoidea</taxon>
        <taxon>Plakobranchidae</taxon>
        <taxon>Elysia</taxon>
    </lineage>
</organism>
<keyword evidence="1" id="KW-0812">Transmembrane</keyword>